<reference evidence="2 3" key="1">
    <citation type="submission" date="2020-01" db="EMBL/GenBank/DDBJ databases">
        <title>Paenibacillus sp. nov., isolated from tomato rhizosphere.</title>
        <authorList>
            <person name="Weon H.-Y."/>
            <person name="Lee S.A."/>
        </authorList>
    </citation>
    <scope>NUCLEOTIDE SEQUENCE [LARGE SCALE GENOMIC DNA]</scope>
    <source>
        <strain evidence="2 3">12200R-189</strain>
    </source>
</reference>
<dbReference type="InterPro" id="IPR001853">
    <property type="entry name" value="DSBA-like_thioredoxin_dom"/>
</dbReference>
<dbReference type="CDD" id="cd03024">
    <property type="entry name" value="DsbA_FrnE"/>
    <property type="match status" value="1"/>
</dbReference>
<dbReference type="Gene3D" id="3.40.30.10">
    <property type="entry name" value="Glutaredoxin"/>
    <property type="match status" value="1"/>
</dbReference>
<dbReference type="RefSeq" id="WP_162360092.1">
    <property type="nucleotide sequence ID" value="NZ_CP048209.1"/>
</dbReference>
<dbReference type="Pfam" id="PF01323">
    <property type="entry name" value="DSBA"/>
    <property type="match status" value="1"/>
</dbReference>
<evidence type="ECO:0000313" key="2">
    <source>
        <dbReference type="EMBL" id="QHT63532.1"/>
    </source>
</evidence>
<gene>
    <name evidence="2" type="ORF">GXP70_28635</name>
</gene>
<dbReference type="SUPFAM" id="SSF52833">
    <property type="entry name" value="Thioredoxin-like"/>
    <property type="match status" value="1"/>
</dbReference>
<dbReference type="EMBL" id="CP048209">
    <property type="protein sequence ID" value="QHT63532.1"/>
    <property type="molecule type" value="Genomic_DNA"/>
</dbReference>
<sequence length="209" mass="23017">MHIDLYSDVACPWCRIGKQNLARALQLWAEQNDEPVTVTYRAFQLDPELPEEGRAFDEAMERKMGGPDSLKRVVDHVTKAGADVGLTFRFERVSKMPNTRLAHRFVALLPDEHKEAAVDALFKAYFEDGADVTQLDELLAIAERLSLDAAVIGARLARGEGGDAVDADLKRARQVGVTGVPFFVFNNRYALSGAYPPEELLGLMGGVKA</sequence>
<keyword evidence="3" id="KW-1185">Reference proteome</keyword>
<evidence type="ECO:0000259" key="1">
    <source>
        <dbReference type="Pfam" id="PF01323"/>
    </source>
</evidence>
<dbReference type="Proteomes" id="UP000476064">
    <property type="component" value="Chromosome"/>
</dbReference>
<feature type="domain" description="DSBA-like thioredoxin" evidence="1">
    <location>
        <begin position="3"/>
        <end position="201"/>
    </location>
</feature>
<organism evidence="2 3">
    <name type="scientific">Paenibacillus lycopersici</name>
    <dbReference type="NCBI Taxonomy" id="2704462"/>
    <lineage>
        <taxon>Bacteria</taxon>
        <taxon>Bacillati</taxon>
        <taxon>Bacillota</taxon>
        <taxon>Bacilli</taxon>
        <taxon>Bacillales</taxon>
        <taxon>Paenibacillaceae</taxon>
        <taxon>Paenibacillus</taxon>
    </lineage>
</organism>
<dbReference type="PANTHER" id="PTHR13887">
    <property type="entry name" value="GLUTATHIONE S-TRANSFERASE KAPPA"/>
    <property type="match status" value="1"/>
</dbReference>
<protein>
    <submittedName>
        <fullName evidence="2">DsbA family oxidoreductase</fullName>
    </submittedName>
</protein>
<accession>A0A6C0G4I3</accession>
<dbReference type="InterPro" id="IPR036249">
    <property type="entry name" value="Thioredoxin-like_sf"/>
</dbReference>
<name>A0A6C0G4I3_9BACL</name>
<dbReference type="KEGG" id="plyc:GXP70_28635"/>
<dbReference type="PANTHER" id="PTHR13887:SF41">
    <property type="entry name" value="THIOREDOXIN SUPERFAMILY PROTEIN"/>
    <property type="match status" value="1"/>
</dbReference>
<dbReference type="GO" id="GO:0016491">
    <property type="term" value="F:oxidoreductase activity"/>
    <property type="evidence" value="ECO:0007669"/>
    <property type="project" value="InterPro"/>
</dbReference>
<proteinExistence type="predicted"/>
<evidence type="ECO:0000313" key="3">
    <source>
        <dbReference type="Proteomes" id="UP000476064"/>
    </source>
</evidence>
<dbReference type="AlphaFoldDB" id="A0A6C0G4I3"/>